<evidence type="ECO:0000313" key="2">
    <source>
        <dbReference type="EnsemblPlants" id="TuG1812G0300004105.01.T01.cds267735"/>
    </source>
</evidence>
<evidence type="ECO:0000256" key="1">
    <source>
        <dbReference type="SAM" id="MobiDB-lite"/>
    </source>
</evidence>
<reference evidence="2" key="3">
    <citation type="submission" date="2022-06" db="UniProtKB">
        <authorList>
            <consortium name="EnsemblPlants"/>
        </authorList>
    </citation>
    <scope>IDENTIFICATION</scope>
</reference>
<dbReference type="AlphaFoldDB" id="A0A8R7TZM4"/>
<dbReference type="EnsemblPlants" id="TuG1812G0300004105.01.T01">
    <property type="protein sequence ID" value="TuG1812G0300004105.01.T01.cds267735"/>
    <property type="gene ID" value="TuG1812G0300004105.01"/>
</dbReference>
<dbReference type="Proteomes" id="UP000015106">
    <property type="component" value="Chromosome 3"/>
</dbReference>
<protein>
    <submittedName>
        <fullName evidence="2">Uncharacterized protein</fullName>
    </submittedName>
</protein>
<reference evidence="3" key="1">
    <citation type="journal article" date="2013" name="Nature">
        <title>Draft genome of the wheat A-genome progenitor Triticum urartu.</title>
        <authorList>
            <person name="Ling H.Q."/>
            <person name="Zhao S."/>
            <person name="Liu D."/>
            <person name="Wang J."/>
            <person name="Sun H."/>
            <person name="Zhang C."/>
            <person name="Fan H."/>
            <person name="Li D."/>
            <person name="Dong L."/>
            <person name="Tao Y."/>
            <person name="Gao C."/>
            <person name="Wu H."/>
            <person name="Li Y."/>
            <person name="Cui Y."/>
            <person name="Guo X."/>
            <person name="Zheng S."/>
            <person name="Wang B."/>
            <person name="Yu K."/>
            <person name="Liang Q."/>
            <person name="Yang W."/>
            <person name="Lou X."/>
            <person name="Chen J."/>
            <person name="Feng M."/>
            <person name="Jian J."/>
            <person name="Zhang X."/>
            <person name="Luo G."/>
            <person name="Jiang Y."/>
            <person name="Liu J."/>
            <person name="Wang Z."/>
            <person name="Sha Y."/>
            <person name="Zhang B."/>
            <person name="Wu H."/>
            <person name="Tang D."/>
            <person name="Shen Q."/>
            <person name="Xue P."/>
            <person name="Zou S."/>
            <person name="Wang X."/>
            <person name="Liu X."/>
            <person name="Wang F."/>
            <person name="Yang Y."/>
            <person name="An X."/>
            <person name="Dong Z."/>
            <person name="Zhang K."/>
            <person name="Zhang X."/>
            <person name="Luo M.C."/>
            <person name="Dvorak J."/>
            <person name="Tong Y."/>
            <person name="Wang J."/>
            <person name="Yang H."/>
            <person name="Li Z."/>
            <person name="Wang D."/>
            <person name="Zhang A."/>
            <person name="Wang J."/>
        </authorList>
    </citation>
    <scope>NUCLEOTIDE SEQUENCE</scope>
    <source>
        <strain evidence="3">cv. G1812</strain>
    </source>
</reference>
<reference evidence="2" key="2">
    <citation type="submission" date="2018-03" db="EMBL/GenBank/DDBJ databases">
        <title>The Triticum urartu genome reveals the dynamic nature of wheat genome evolution.</title>
        <authorList>
            <person name="Ling H."/>
            <person name="Ma B."/>
            <person name="Shi X."/>
            <person name="Liu H."/>
            <person name="Dong L."/>
            <person name="Sun H."/>
            <person name="Cao Y."/>
            <person name="Gao Q."/>
            <person name="Zheng S."/>
            <person name="Li Y."/>
            <person name="Yu Y."/>
            <person name="Du H."/>
            <person name="Qi M."/>
            <person name="Li Y."/>
            <person name="Yu H."/>
            <person name="Cui Y."/>
            <person name="Wang N."/>
            <person name="Chen C."/>
            <person name="Wu H."/>
            <person name="Zhao Y."/>
            <person name="Zhang J."/>
            <person name="Li Y."/>
            <person name="Zhou W."/>
            <person name="Zhang B."/>
            <person name="Hu W."/>
            <person name="Eijk M."/>
            <person name="Tang J."/>
            <person name="Witsenboer H."/>
            <person name="Zhao S."/>
            <person name="Li Z."/>
            <person name="Zhang A."/>
            <person name="Wang D."/>
            <person name="Liang C."/>
        </authorList>
    </citation>
    <scope>NUCLEOTIDE SEQUENCE [LARGE SCALE GENOMIC DNA]</scope>
    <source>
        <strain evidence="2">cv. G1812</strain>
    </source>
</reference>
<name>A0A8R7TZM4_TRIUA</name>
<keyword evidence="3" id="KW-1185">Reference proteome</keyword>
<organism evidence="2 3">
    <name type="scientific">Triticum urartu</name>
    <name type="common">Red wild einkorn</name>
    <name type="synonym">Crithodium urartu</name>
    <dbReference type="NCBI Taxonomy" id="4572"/>
    <lineage>
        <taxon>Eukaryota</taxon>
        <taxon>Viridiplantae</taxon>
        <taxon>Streptophyta</taxon>
        <taxon>Embryophyta</taxon>
        <taxon>Tracheophyta</taxon>
        <taxon>Spermatophyta</taxon>
        <taxon>Magnoliopsida</taxon>
        <taxon>Liliopsida</taxon>
        <taxon>Poales</taxon>
        <taxon>Poaceae</taxon>
        <taxon>BOP clade</taxon>
        <taxon>Pooideae</taxon>
        <taxon>Triticodae</taxon>
        <taxon>Triticeae</taxon>
        <taxon>Triticinae</taxon>
        <taxon>Triticum</taxon>
    </lineage>
</organism>
<accession>A0A8R7TZM4</accession>
<feature type="region of interest" description="Disordered" evidence="1">
    <location>
        <begin position="96"/>
        <end position="136"/>
    </location>
</feature>
<evidence type="ECO:0000313" key="3">
    <source>
        <dbReference type="Proteomes" id="UP000015106"/>
    </source>
</evidence>
<dbReference type="Gramene" id="TuG1812G0300004105.01.T01">
    <property type="protein sequence ID" value="TuG1812G0300004105.01.T01.cds267735"/>
    <property type="gene ID" value="TuG1812G0300004105.01"/>
</dbReference>
<sequence length="179" mass="19763">MHLLFLVGVDDAVRPGVGDAGEHVALGHLRVVQERPVRLVHLAGRQLPRARRARPGPARVGQLHAGLLRRVQDVGVLRHLQLRLRAIGPDELHLVRRRRRPEPGRQPRAARRGSLRGGGGTRGGPDRLRRGGKRWHAPNAGGRDACCCCAQSCHSSKENRTSLARVPCGRRSQLENRRA</sequence>
<proteinExistence type="predicted"/>